<evidence type="ECO:0000256" key="4">
    <source>
        <dbReference type="SAM" id="MobiDB-lite"/>
    </source>
</evidence>
<evidence type="ECO:0000313" key="7">
    <source>
        <dbReference type="EMBL" id="KAG0667583.1"/>
    </source>
</evidence>
<evidence type="ECO:0000256" key="1">
    <source>
        <dbReference type="ARBA" id="ARBA00022884"/>
    </source>
</evidence>
<organism evidence="7 8">
    <name type="scientific">Rhodotorula mucilaginosa</name>
    <name type="common">Yeast</name>
    <name type="synonym">Rhodotorula rubra</name>
    <dbReference type="NCBI Taxonomy" id="5537"/>
    <lineage>
        <taxon>Eukaryota</taxon>
        <taxon>Fungi</taxon>
        <taxon>Dikarya</taxon>
        <taxon>Basidiomycota</taxon>
        <taxon>Pucciniomycotina</taxon>
        <taxon>Microbotryomycetes</taxon>
        <taxon>Sporidiobolales</taxon>
        <taxon>Sporidiobolaceae</taxon>
        <taxon>Rhodotorula</taxon>
    </lineage>
</organism>
<dbReference type="SMART" id="SM00715">
    <property type="entry name" value="LA"/>
    <property type="match status" value="1"/>
</dbReference>
<feature type="region of interest" description="Disordered" evidence="4">
    <location>
        <begin position="500"/>
        <end position="581"/>
    </location>
</feature>
<comment type="caution">
    <text evidence="7">The sequence shown here is derived from an EMBL/GenBank/DDBJ whole genome shotgun (WGS) entry which is preliminary data.</text>
</comment>
<feature type="compositionally biased region" description="Basic and acidic residues" evidence="4">
    <location>
        <begin position="429"/>
        <end position="440"/>
    </location>
</feature>
<feature type="compositionally biased region" description="Gly residues" evidence="4">
    <location>
        <begin position="542"/>
        <end position="572"/>
    </location>
</feature>
<dbReference type="CDD" id="cd12291">
    <property type="entry name" value="RRM1_La"/>
    <property type="match status" value="1"/>
</dbReference>
<dbReference type="InterPro" id="IPR000504">
    <property type="entry name" value="RRM_dom"/>
</dbReference>
<feature type="compositionally biased region" description="Low complexity" evidence="4">
    <location>
        <begin position="467"/>
        <end position="483"/>
    </location>
</feature>
<dbReference type="PROSITE" id="PS50102">
    <property type="entry name" value="RRM"/>
    <property type="match status" value="1"/>
</dbReference>
<dbReference type="OrthoDB" id="439993at2759"/>
<feature type="domain" description="HTH La-type RNA-binding" evidence="6">
    <location>
        <begin position="5"/>
        <end position="131"/>
    </location>
</feature>
<evidence type="ECO:0008006" key="9">
    <source>
        <dbReference type="Google" id="ProtNLM"/>
    </source>
</evidence>
<feature type="domain" description="RRM" evidence="5">
    <location>
        <begin position="144"/>
        <end position="260"/>
    </location>
</feature>
<dbReference type="Proteomes" id="UP000777482">
    <property type="component" value="Unassembled WGS sequence"/>
</dbReference>
<dbReference type="Gene3D" id="3.30.70.330">
    <property type="match status" value="1"/>
</dbReference>
<evidence type="ECO:0000256" key="3">
    <source>
        <dbReference type="SAM" id="Coils"/>
    </source>
</evidence>
<feature type="compositionally biased region" description="Basic and acidic residues" evidence="4">
    <location>
        <begin position="456"/>
        <end position="465"/>
    </location>
</feature>
<dbReference type="InterPro" id="IPR036388">
    <property type="entry name" value="WH-like_DNA-bd_sf"/>
</dbReference>
<dbReference type="SUPFAM" id="SSF46785">
    <property type="entry name" value="Winged helix' DNA-binding domain"/>
    <property type="match status" value="1"/>
</dbReference>
<keyword evidence="8" id="KW-1185">Reference proteome</keyword>
<feature type="compositionally biased region" description="Basic and acidic residues" evidence="4">
    <location>
        <begin position="500"/>
        <end position="526"/>
    </location>
</feature>
<reference evidence="7 8" key="1">
    <citation type="submission" date="2020-11" db="EMBL/GenBank/DDBJ databases">
        <title>Kefir isolates.</title>
        <authorList>
            <person name="Marcisauskas S."/>
            <person name="Kim Y."/>
            <person name="Blasche S."/>
        </authorList>
    </citation>
    <scope>NUCLEOTIDE SEQUENCE [LARGE SCALE GENOMIC DNA]</scope>
    <source>
        <strain evidence="7 8">KR</strain>
    </source>
</reference>
<dbReference type="EMBL" id="PUHQ01000001">
    <property type="protein sequence ID" value="KAG0667583.1"/>
    <property type="molecule type" value="Genomic_DNA"/>
</dbReference>
<keyword evidence="3" id="KW-0175">Coiled coil</keyword>
<name>A0A9P7BAR5_RHOMI</name>
<feature type="coiled-coil region" evidence="3">
    <location>
        <begin position="153"/>
        <end position="184"/>
    </location>
</feature>
<keyword evidence="1 2" id="KW-0694">RNA-binding</keyword>
<dbReference type="AlphaFoldDB" id="A0A9P7BAR5"/>
<feature type="region of interest" description="Disordered" evidence="4">
    <location>
        <begin position="411"/>
        <end position="488"/>
    </location>
</feature>
<dbReference type="Gene3D" id="1.10.10.10">
    <property type="entry name" value="Winged helix-like DNA-binding domain superfamily/Winged helix DNA-binding domain"/>
    <property type="match status" value="1"/>
</dbReference>
<dbReference type="InterPro" id="IPR036390">
    <property type="entry name" value="WH_DNA-bd_sf"/>
</dbReference>
<evidence type="ECO:0000259" key="6">
    <source>
        <dbReference type="PROSITE" id="PS50961"/>
    </source>
</evidence>
<gene>
    <name evidence="7" type="ORF">C6P46_000120</name>
</gene>
<dbReference type="InterPro" id="IPR012677">
    <property type="entry name" value="Nucleotide-bd_a/b_plait_sf"/>
</dbReference>
<dbReference type="GO" id="GO:0003723">
    <property type="term" value="F:RNA binding"/>
    <property type="evidence" value="ECO:0007669"/>
    <property type="project" value="UniProtKB-UniRule"/>
</dbReference>
<dbReference type="PROSITE" id="PS50961">
    <property type="entry name" value="HTH_LA"/>
    <property type="match status" value="1"/>
</dbReference>
<sequence length="581" mass="63152">MSDSTKPAQSVSDAVLTQVEFYLSNSNLPFDKFLFNLWAASYHDPAAIIANTPAPEGSQKHPQSPHNAFHLGWLPLEKLASFKRMQPYLEAPPAGLGSVDAIADVVKQSNLVEVHKFGQEGETGAGWYVRRKTNLSKPEDAMQRSVYVKGFPATEKNGETDEERKEIKAKEDELQKRLESWARDLNVGKVLSVRMRREDRPGVDGKPPIKGKGKFKGSIFMEFAEKESVDKFLALDPKPTFDGAALELKTKLDYVEEKRKIYAPDSAPITGASKDSVPKNPYSKSAKPFNAWAERLVGEDGFPIKPSAVAAARANGKKRGAEDENEAEEREIMYDGVRFKARRTGGKDGKVEIVDEESVGKGEGGWATGKVFRFTIAKKDGSTSTDSKEDGEKFDFVSLKKRLEPIAKPAFVSLAEDRPIAPLPAGASGDKDSTMKEAAPKSEFPTRLNAPPEIKSSADVKKDDAPEASTSSASGSGAQQYPARGQASFKEVVTDETFDKLKSEVGEIDGRKVEWVRVSEADERAHQLSRARYHAEQAFSGERGGPGGRGGRGGRGGGRGGRGGRGGGGGRGGHNKRPRRD</sequence>
<accession>A0A9P7BAR5</accession>
<dbReference type="InterPro" id="IPR006630">
    <property type="entry name" value="La_HTH"/>
</dbReference>
<evidence type="ECO:0000259" key="5">
    <source>
        <dbReference type="PROSITE" id="PS50102"/>
    </source>
</evidence>
<evidence type="ECO:0000313" key="8">
    <source>
        <dbReference type="Proteomes" id="UP000777482"/>
    </source>
</evidence>
<evidence type="ECO:0000256" key="2">
    <source>
        <dbReference type="PROSITE-ProRule" id="PRU00332"/>
    </source>
</evidence>
<proteinExistence type="predicted"/>
<protein>
    <recommendedName>
        <fullName evidence="9">HTH La-type RNA-binding domain-containing protein</fullName>
    </recommendedName>
</protein>